<dbReference type="EMBL" id="KV426034">
    <property type="protein sequence ID" value="KZV91130.1"/>
    <property type="molecule type" value="Genomic_DNA"/>
</dbReference>
<evidence type="ECO:0000313" key="2">
    <source>
        <dbReference type="Proteomes" id="UP000077266"/>
    </source>
</evidence>
<dbReference type="Proteomes" id="UP000077266">
    <property type="component" value="Unassembled WGS sequence"/>
</dbReference>
<sequence>MSCLRWLTIKQLIAASHVSRDWRAIAISEPSLWTTFYAAPFQDIEGALEAALSRARSAPFDVSWDTHFEMSPRVCALLVEHASHLRSLSFPVRDAPTDLLSILLELSMPHFCVLEAESLDDALQLPNSFRNQPRLRSLTLGEVLLPPRMQAVLSVTSLSLLAPPDCLRLFQFFPRVQDVTLTHVTTATLLPRKLAQSILSLDISHDPSSYWQAQDHSLFLENLEWHLISRMRIESTNILRPVDWFSARTNGEWRMTVTSYSMAEVVNVALEAEDAALHISMHINHVRADTSNWTANLTTLTLEGVKISLGFLARRTFPSLRSFTLRFNTWDAPSNMAMTGYLTTHAFSVPLLQDLNLDFGKCPSYTAVWGLTQLIQGLSVMLSLGERRLGTIHIIGSFLSQLTLTNLSFAKALCDTLRLDDIENNESSVFSRTRRE</sequence>
<accession>A0A165GX91</accession>
<evidence type="ECO:0000313" key="1">
    <source>
        <dbReference type="EMBL" id="KZV91130.1"/>
    </source>
</evidence>
<dbReference type="InParanoid" id="A0A165GX91"/>
<protein>
    <submittedName>
        <fullName evidence="1">Uncharacterized protein</fullName>
    </submittedName>
</protein>
<proteinExistence type="predicted"/>
<dbReference type="AlphaFoldDB" id="A0A165GX91"/>
<dbReference type="InterPro" id="IPR036047">
    <property type="entry name" value="F-box-like_dom_sf"/>
</dbReference>
<dbReference type="Gene3D" id="1.20.1280.50">
    <property type="match status" value="1"/>
</dbReference>
<organism evidence="1 2">
    <name type="scientific">Exidia glandulosa HHB12029</name>
    <dbReference type="NCBI Taxonomy" id="1314781"/>
    <lineage>
        <taxon>Eukaryota</taxon>
        <taxon>Fungi</taxon>
        <taxon>Dikarya</taxon>
        <taxon>Basidiomycota</taxon>
        <taxon>Agaricomycotina</taxon>
        <taxon>Agaricomycetes</taxon>
        <taxon>Auriculariales</taxon>
        <taxon>Exidiaceae</taxon>
        <taxon>Exidia</taxon>
    </lineage>
</organism>
<gene>
    <name evidence="1" type="ORF">EXIGLDRAFT_770190</name>
</gene>
<keyword evidence="2" id="KW-1185">Reference proteome</keyword>
<dbReference type="SUPFAM" id="SSF81383">
    <property type="entry name" value="F-box domain"/>
    <property type="match status" value="1"/>
</dbReference>
<name>A0A165GX91_EXIGL</name>
<reference evidence="1 2" key="1">
    <citation type="journal article" date="2016" name="Mol. Biol. Evol.">
        <title>Comparative Genomics of Early-Diverging Mushroom-Forming Fungi Provides Insights into the Origins of Lignocellulose Decay Capabilities.</title>
        <authorList>
            <person name="Nagy L.G."/>
            <person name="Riley R."/>
            <person name="Tritt A."/>
            <person name="Adam C."/>
            <person name="Daum C."/>
            <person name="Floudas D."/>
            <person name="Sun H."/>
            <person name="Yadav J.S."/>
            <person name="Pangilinan J."/>
            <person name="Larsson K.H."/>
            <person name="Matsuura K."/>
            <person name="Barry K."/>
            <person name="Labutti K."/>
            <person name="Kuo R."/>
            <person name="Ohm R.A."/>
            <person name="Bhattacharya S.S."/>
            <person name="Shirouzu T."/>
            <person name="Yoshinaga Y."/>
            <person name="Martin F.M."/>
            <person name="Grigoriev I.V."/>
            <person name="Hibbett D.S."/>
        </authorList>
    </citation>
    <scope>NUCLEOTIDE SEQUENCE [LARGE SCALE GENOMIC DNA]</scope>
    <source>
        <strain evidence="1 2">HHB12029</strain>
    </source>
</reference>